<keyword evidence="2" id="KW-1185">Reference proteome</keyword>
<organism evidence="1 2">
    <name type="scientific">Pistacia atlantica</name>
    <dbReference type="NCBI Taxonomy" id="434234"/>
    <lineage>
        <taxon>Eukaryota</taxon>
        <taxon>Viridiplantae</taxon>
        <taxon>Streptophyta</taxon>
        <taxon>Embryophyta</taxon>
        <taxon>Tracheophyta</taxon>
        <taxon>Spermatophyta</taxon>
        <taxon>Magnoliopsida</taxon>
        <taxon>eudicotyledons</taxon>
        <taxon>Gunneridae</taxon>
        <taxon>Pentapetalae</taxon>
        <taxon>rosids</taxon>
        <taxon>malvids</taxon>
        <taxon>Sapindales</taxon>
        <taxon>Anacardiaceae</taxon>
        <taxon>Pistacia</taxon>
    </lineage>
</organism>
<gene>
    <name evidence="1" type="ORF">Patl1_17578</name>
</gene>
<evidence type="ECO:0000313" key="1">
    <source>
        <dbReference type="EMBL" id="KAJ0105977.1"/>
    </source>
</evidence>
<sequence>MRTENNFIRFVYGIRAMGDEDKKDVETFGLDKKTQNLYSLNPNDNPRNIITQTAQRPPGQGGGRVDAASRNKPGISQANTTQASSVDGGRGAGSDSDRKGLSGLNDE</sequence>
<name>A0ACC1C1U1_9ROSI</name>
<protein>
    <submittedName>
        <fullName evidence="1">Uncharacterized protein</fullName>
    </submittedName>
</protein>
<reference evidence="2" key="1">
    <citation type="journal article" date="2023" name="G3 (Bethesda)">
        <title>Genome assembly and association tests identify interacting loci associated with vigor, precocity, and sex in interspecific pistachio rootstocks.</title>
        <authorList>
            <person name="Palmer W."/>
            <person name="Jacygrad E."/>
            <person name="Sagayaradj S."/>
            <person name="Cavanaugh K."/>
            <person name="Han R."/>
            <person name="Bertier L."/>
            <person name="Beede B."/>
            <person name="Kafkas S."/>
            <person name="Golino D."/>
            <person name="Preece J."/>
            <person name="Michelmore R."/>
        </authorList>
    </citation>
    <scope>NUCLEOTIDE SEQUENCE [LARGE SCALE GENOMIC DNA]</scope>
</reference>
<dbReference type="Proteomes" id="UP001164250">
    <property type="component" value="Chromosome 2"/>
</dbReference>
<accession>A0ACC1C1U1</accession>
<comment type="caution">
    <text evidence="1">The sequence shown here is derived from an EMBL/GenBank/DDBJ whole genome shotgun (WGS) entry which is preliminary data.</text>
</comment>
<evidence type="ECO:0000313" key="2">
    <source>
        <dbReference type="Proteomes" id="UP001164250"/>
    </source>
</evidence>
<dbReference type="EMBL" id="CM047898">
    <property type="protein sequence ID" value="KAJ0105977.1"/>
    <property type="molecule type" value="Genomic_DNA"/>
</dbReference>
<proteinExistence type="predicted"/>